<evidence type="ECO:0000256" key="1">
    <source>
        <dbReference type="SAM" id="Phobius"/>
    </source>
</evidence>
<name>A0A3N6PE82_9CYAN</name>
<dbReference type="Pfam" id="PF12046">
    <property type="entry name" value="CCB1"/>
    <property type="match status" value="1"/>
</dbReference>
<evidence type="ECO:0000313" key="2">
    <source>
        <dbReference type="EMBL" id="RQH36651.1"/>
    </source>
</evidence>
<feature type="transmembrane region" description="Helical" evidence="1">
    <location>
        <begin position="6"/>
        <end position="24"/>
    </location>
</feature>
<evidence type="ECO:0000313" key="3">
    <source>
        <dbReference type="Proteomes" id="UP000269154"/>
    </source>
</evidence>
<organism evidence="2 3">
    <name type="scientific">Okeania hirsuta</name>
    <dbReference type="NCBI Taxonomy" id="1458930"/>
    <lineage>
        <taxon>Bacteria</taxon>
        <taxon>Bacillati</taxon>
        <taxon>Cyanobacteriota</taxon>
        <taxon>Cyanophyceae</taxon>
        <taxon>Oscillatoriophycideae</taxon>
        <taxon>Oscillatoriales</taxon>
        <taxon>Microcoleaceae</taxon>
        <taxon>Okeania</taxon>
    </lineage>
</organism>
<gene>
    <name evidence="2" type="ORF">D5R40_19145</name>
</gene>
<dbReference type="EMBL" id="RCBY01000116">
    <property type="protein sequence ID" value="RQH36651.1"/>
    <property type="molecule type" value="Genomic_DNA"/>
</dbReference>
<accession>A0A3N6PE82</accession>
<keyword evidence="3" id="KW-1185">Reference proteome</keyword>
<dbReference type="PANTHER" id="PTHR35302">
    <property type="match status" value="1"/>
</dbReference>
<sequence length="177" mass="19776">MNNTALVSSFVLTLLSSIGLVFFIKASVKNRTKNLKLIADREADSLLQQLKEYFSYRAYRIVSANAAENQLIFEGVVRPSLFLAFFLTLLAAIGCLCFGLALSMLVPEYGQYYLWLVLASPLAGIFYWQKSKRPEQVSLKLEGILTEDSGVKSLISVTAHRDELTALQTAINLKPYQ</sequence>
<proteinExistence type="predicted"/>
<keyword evidence="1" id="KW-0812">Transmembrane</keyword>
<feature type="transmembrane region" description="Helical" evidence="1">
    <location>
        <begin position="112"/>
        <end position="128"/>
    </location>
</feature>
<dbReference type="Proteomes" id="UP000269154">
    <property type="component" value="Unassembled WGS sequence"/>
</dbReference>
<dbReference type="RefSeq" id="WP_124146715.1">
    <property type="nucleotide sequence ID" value="NZ_CAWOKI010000189.1"/>
</dbReference>
<dbReference type="AlphaFoldDB" id="A0A3N6PE82"/>
<protein>
    <submittedName>
        <fullName evidence="2">Cofactor assembly of complex C subunit B</fullName>
    </submittedName>
</protein>
<dbReference type="PANTHER" id="PTHR35302:SF1">
    <property type="entry name" value="PROTEIN COFACTOR ASSEMBLY OF COMPLEX C SUBUNIT B CCB1, CHLOROPLASTIC"/>
    <property type="match status" value="1"/>
</dbReference>
<feature type="transmembrane region" description="Helical" evidence="1">
    <location>
        <begin position="81"/>
        <end position="106"/>
    </location>
</feature>
<comment type="caution">
    <text evidence="2">The sequence shown here is derived from an EMBL/GenBank/DDBJ whole genome shotgun (WGS) entry which is preliminary data.</text>
</comment>
<reference evidence="2 3" key="1">
    <citation type="journal article" date="2018" name="ACS Chem. Biol.">
        <title>Ketoreductase domain dysfunction expands chemodiversity: malyngamide biosynthesis in the cyanobacterium Okeania hirsuta.</title>
        <authorList>
            <person name="Moss N.A."/>
            <person name="Leao T."/>
            <person name="Rankin M."/>
            <person name="McCullough T.M."/>
            <person name="Qu P."/>
            <person name="Korobeynikov A."/>
            <person name="Smith J.L."/>
            <person name="Gerwick L."/>
            <person name="Gerwick W.H."/>
        </authorList>
    </citation>
    <scope>NUCLEOTIDE SEQUENCE [LARGE SCALE GENOMIC DNA]</scope>
    <source>
        <strain evidence="2 3">PAB10Feb10-1</strain>
    </source>
</reference>
<dbReference type="InterPro" id="IPR021919">
    <property type="entry name" value="CCB1"/>
</dbReference>
<keyword evidence="1" id="KW-0472">Membrane</keyword>
<keyword evidence="1" id="KW-1133">Transmembrane helix</keyword>
<dbReference type="OrthoDB" id="513241at2"/>